<feature type="compositionally biased region" description="Acidic residues" evidence="2">
    <location>
        <begin position="73"/>
        <end position="82"/>
    </location>
</feature>
<dbReference type="AlphaFoldDB" id="A0A699JK22"/>
<name>A0A699JK22_TANCI</name>
<evidence type="ECO:0000313" key="4">
    <source>
        <dbReference type="EMBL" id="GFA36994.1"/>
    </source>
</evidence>
<gene>
    <name evidence="4" type="ORF">Tci_608966</name>
</gene>
<evidence type="ECO:0000256" key="3">
    <source>
        <dbReference type="SAM" id="Phobius"/>
    </source>
</evidence>
<keyword evidence="3" id="KW-0812">Transmembrane</keyword>
<accession>A0A699JK22</accession>
<dbReference type="EMBL" id="BKCJ010412389">
    <property type="protein sequence ID" value="GFA36994.1"/>
    <property type="molecule type" value="Genomic_DNA"/>
</dbReference>
<keyword evidence="1" id="KW-0175">Coiled coil</keyword>
<keyword evidence="3" id="KW-0472">Membrane</keyword>
<protein>
    <submittedName>
        <fullName evidence="4">Uncharacterized protein</fullName>
    </submittedName>
</protein>
<evidence type="ECO:0000256" key="1">
    <source>
        <dbReference type="SAM" id="Coils"/>
    </source>
</evidence>
<reference evidence="4" key="1">
    <citation type="journal article" date="2019" name="Sci. Rep.">
        <title>Draft genome of Tanacetum cinerariifolium, the natural source of mosquito coil.</title>
        <authorList>
            <person name="Yamashiro T."/>
            <person name="Shiraishi A."/>
            <person name="Satake H."/>
            <person name="Nakayama K."/>
        </authorList>
    </citation>
    <scope>NUCLEOTIDE SEQUENCE</scope>
</reference>
<feature type="region of interest" description="Disordered" evidence="2">
    <location>
        <begin position="65"/>
        <end position="108"/>
    </location>
</feature>
<proteinExistence type="predicted"/>
<feature type="transmembrane region" description="Helical" evidence="3">
    <location>
        <begin position="20"/>
        <end position="42"/>
    </location>
</feature>
<feature type="non-terminal residue" evidence="4">
    <location>
        <position position="1"/>
    </location>
</feature>
<feature type="non-terminal residue" evidence="4">
    <location>
        <position position="325"/>
    </location>
</feature>
<sequence length="325" mass="36740">PLTHTTPVLVPSLRRTTRMAVHVPPAMSHILFVIIAEVAPMFDSAFRKRFRSSYDSSSSLTFPVRKRYREDEGPAAEDENPAGDEGFTARDKGPSMGVESLGLGRDEAVPEGQERAALVVETTISEPLGLGYEELRCQEIALGEGQMPSIFKVGQNSGFVPEPKRPERVSASRQPTFTIWTDLKDGMVYIDVLAYPPPAPPVQTPPSPESLEHEKERTAMTFGALWRPVLALEAWVGCVVIRMVDMSQAEYDDHRLVHDMLLQQAMLQRELHEMRGRVTALEQERDRKERGVNRKVIDREWSREILERVIVDWKPDHTFTVSVLE</sequence>
<keyword evidence="3" id="KW-1133">Transmembrane helix</keyword>
<feature type="coiled-coil region" evidence="1">
    <location>
        <begin position="264"/>
        <end position="291"/>
    </location>
</feature>
<organism evidence="4">
    <name type="scientific">Tanacetum cinerariifolium</name>
    <name type="common">Dalmatian daisy</name>
    <name type="synonym">Chrysanthemum cinerariifolium</name>
    <dbReference type="NCBI Taxonomy" id="118510"/>
    <lineage>
        <taxon>Eukaryota</taxon>
        <taxon>Viridiplantae</taxon>
        <taxon>Streptophyta</taxon>
        <taxon>Embryophyta</taxon>
        <taxon>Tracheophyta</taxon>
        <taxon>Spermatophyta</taxon>
        <taxon>Magnoliopsida</taxon>
        <taxon>eudicotyledons</taxon>
        <taxon>Gunneridae</taxon>
        <taxon>Pentapetalae</taxon>
        <taxon>asterids</taxon>
        <taxon>campanulids</taxon>
        <taxon>Asterales</taxon>
        <taxon>Asteraceae</taxon>
        <taxon>Asteroideae</taxon>
        <taxon>Anthemideae</taxon>
        <taxon>Anthemidinae</taxon>
        <taxon>Tanacetum</taxon>
    </lineage>
</organism>
<evidence type="ECO:0000256" key="2">
    <source>
        <dbReference type="SAM" id="MobiDB-lite"/>
    </source>
</evidence>
<comment type="caution">
    <text evidence="4">The sequence shown here is derived from an EMBL/GenBank/DDBJ whole genome shotgun (WGS) entry which is preliminary data.</text>
</comment>